<protein>
    <submittedName>
        <fullName evidence="1">Uncharacterized protein</fullName>
    </submittedName>
</protein>
<reference evidence="1 2" key="1">
    <citation type="submission" date="2017-10" db="EMBL/GenBank/DDBJ databases">
        <title>Extensive intraspecific genome diversity in a model arbuscular mycorrhizal fungus.</title>
        <authorList>
            <person name="Chen E.C.H."/>
            <person name="Morin E."/>
            <person name="Baudet D."/>
            <person name="Noel J."/>
            <person name="Ndikumana S."/>
            <person name="Charron P."/>
            <person name="St-Onge C."/>
            <person name="Giorgi J."/>
            <person name="Grigoriev I.V."/>
            <person name="Roux C."/>
            <person name="Martin F.M."/>
            <person name="Corradi N."/>
        </authorList>
    </citation>
    <scope>NUCLEOTIDE SEQUENCE [LARGE SCALE GENOMIC DNA]</scope>
    <source>
        <strain evidence="1 2">A1</strain>
    </source>
</reference>
<evidence type="ECO:0000313" key="1">
    <source>
        <dbReference type="EMBL" id="PKC70449.1"/>
    </source>
</evidence>
<sequence length="66" mass="7569">MAQTLCKDVNNDLETWKLKLTNASTSLQAGITHWIFNDTFNKNNHGNNTYCGHGKIQNKNILQKFM</sequence>
<name>A0A2N0S4H5_9GLOM</name>
<gene>
    <name evidence="1" type="ORF">RhiirA1_454753</name>
</gene>
<dbReference type="EMBL" id="LLXH01000221">
    <property type="protein sequence ID" value="PKC70449.1"/>
    <property type="molecule type" value="Genomic_DNA"/>
</dbReference>
<organism evidence="1 2">
    <name type="scientific">Rhizophagus irregularis</name>
    <dbReference type="NCBI Taxonomy" id="588596"/>
    <lineage>
        <taxon>Eukaryota</taxon>
        <taxon>Fungi</taxon>
        <taxon>Fungi incertae sedis</taxon>
        <taxon>Mucoromycota</taxon>
        <taxon>Glomeromycotina</taxon>
        <taxon>Glomeromycetes</taxon>
        <taxon>Glomerales</taxon>
        <taxon>Glomeraceae</taxon>
        <taxon>Rhizophagus</taxon>
    </lineage>
</organism>
<proteinExistence type="predicted"/>
<reference evidence="1 2" key="2">
    <citation type="submission" date="2017-10" db="EMBL/GenBank/DDBJ databases">
        <title>Genome analyses suggest a sexual origin of heterokaryosis in a supposedly ancient asexual fungus.</title>
        <authorList>
            <person name="Corradi N."/>
            <person name="Sedzielewska K."/>
            <person name="Noel J."/>
            <person name="Charron P."/>
            <person name="Farinelli L."/>
            <person name="Marton T."/>
            <person name="Kruger M."/>
            <person name="Pelin A."/>
            <person name="Brachmann A."/>
            <person name="Corradi N."/>
        </authorList>
    </citation>
    <scope>NUCLEOTIDE SEQUENCE [LARGE SCALE GENOMIC DNA]</scope>
    <source>
        <strain evidence="1 2">A1</strain>
    </source>
</reference>
<dbReference type="VEuPathDB" id="FungiDB:RhiirA1_454753"/>
<dbReference type="AlphaFoldDB" id="A0A2N0S4H5"/>
<dbReference type="Proteomes" id="UP000232688">
    <property type="component" value="Unassembled WGS sequence"/>
</dbReference>
<evidence type="ECO:0000313" key="2">
    <source>
        <dbReference type="Proteomes" id="UP000232688"/>
    </source>
</evidence>
<accession>A0A2N0S4H5</accession>
<comment type="caution">
    <text evidence="1">The sequence shown here is derived from an EMBL/GenBank/DDBJ whole genome shotgun (WGS) entry which is preliminary data.</text>
</comment>